<evidence type="ECO:0000256" key="2">
    <source>
        <dbReference type="ARBA" id="ARBA00022475"/>
    </source>
</evidence>
<feature type="domain" description="SSD" evidence="7">
    <location>
        <begin position="755"/>
        <end position="880"/>
    </location>
</feature>
<feature type="transmembrane region" description="Helical" evidence="6">
    <location>
        <begin position="237"/>
        <end position="256"/>
    </location>
</feature>
<evidence type="ECO:0000256" key="3">
    <source>
        <dbReference type="ARBA" id="ARBA00022692"/>
    </source>
</evidence>
<feature type="domain" description="SSD" evidence="7">
    <location>
        <begin position="266"/>
        <end position="393"/>
    </location>
</feature>
<feature type="transmembrane region" description="Helical" evidence="6">
    <location>
        <begin position="756"/>
        <end position="778"/>
    </location>
</feature>
<accession>A0A0H3BJR5</accession>
<dbReference type="PANTHER" id="PTHR33406:SF13">
    <property type="entry name" value="MEMBRANE PROTEIN YDFJ"/>
    <property type="match status" value="1"/>
</dbReference>
<feature type="transmembrane region" description="Helical" evidence="6">
    <location>
        <begin position="293"/>
        <end position="318"/>
    </location>
</feature>
<evidence type="ECO:0000313" key="8">
    <source>
        <dbReference type="EMBL" id="ACD71208.1"/>
    </source>
</evidence>
<dbReference type="InterPro" id="IPR050545">
    <property type="entry name" value="Mycobact_MmpL"/>
</dbReference>
<name>A0A0H3BJR5_TREPS</name>
<dbReference type="PATRIC" id="fig|455434.6.peg.778"/>
<feature type="transmembrane region" description="Helical" evidence="6">
    <location>
        <begin position="368"/>
        <end position="393"/>
    </location>
</feature>
<feature type="transmembrane region" description="Helical" evidence="6">
    <location>
        <begin position="263"/>
        <end position="287"/>
    </location>
</feature>
<evidence type="ECO:0000256" key="4">
    <source>
        <dbReference type="ARBA" id="ARBA00022989"/>
    </source>
</evidence>
<dbReference type="Gene3D" id="1.20.1640.10">
    <property type="entry name" value="Multidrug efflux transporter AcrB transmembrane domain"/>
    <property type="match status" value="2"/>
</dbReference>
<dbReference type="InterPro" id="IPR000731">
    <property type="entry name" value="SSD"/>
</dbReference>
<feature type="transmembrane region" description="Helical" evidence="6">
    <location>
        <begin position="339"/>
        <end position="362"/>
    </location>
</feature>
<proteinExistence type="predicted"/>
<dbReference type="EMBL" id="CP000805">
    <property type="protein sequence ID" value="ACD71208.1"/>
    <property type="molecule type" value="Genomic_DNA"/>
</dbReference>
<keyword evidence="4 6" id="KW-1133">Transmembrane helix</keyword>
<organism evidence="8 9">
    <name type="scientific">Treponema pallidum subsp. pallidum (strain SS14)</name>
    <dbReference type="NCBI Taxonomy" id="455434"/>
    <lineage>
        <taxon>Bacteria</taxon>
        <taxon>Pseudomonadati</taxon>
        <taxon>Spirochaetota</taxon>
        <taxon>Spirochaetia</taxon>
        <taxon>Spirochaetales</taxon>
        <taxon>Treponemataceae</taxon>
        <taxon>Treponema</taxon>
    </lineage>
</organism>
<evidence type="ECO:0000256" key="5">
    <source>
        <dbReference type="ARBA" id="ARBA00023136"/>
    </source>
</evidence>
<evidence type="ECO:0000313" key="9">
    <source>
        <dbReference type="Proteomes" id="UP000001202"/>
    </source>
</evidence>
<keyword evidence="3 6" id="KW-0812">Transmembrane</keyword>
<evidence type="ECO:0000259" key="7">
    <source>
        <dbReference type="PROSITE" id="PS50156"/>
    </source>
</evidence>
<protein>
    <submittedName>
        <fullName evidence="8">Possible antibiotic transport protein</fullName>
    </submittedName>
</protein>
<keyword evidence="5 6" id="KW-0472">Membrane</keyword>
<feature type="transmembrane region" description="Helical" evidence="6">
    <location>
        <begin position="784"/>
        <end position="806"/>
    </location>
</feature>
<dbReference type="InterPro" id="IPR004869">
    <property type="entry name" value="MMPL_dom"/>
</dbReference>
<gene>
    <name evidence="8" type="ordered locus">TPASS_0790</name>
</gene>
<dbReference type="PROSITE" id="PS50156">
    <property type="entry name" value="SSD"/>
    <property type="match status" value="2"/>
</dbReference>
<keyword evidence="2" id="KW-1003">Cell membrane</keyword>
<dbReference type="Proteomes" id="UP000001202">
    <property type="component" value="Chromosome"/>
</dbReference>
<feature type="transmembrane region" description="Helical" evidence="6">
    <location>
        <begin position="430"/>
        <end position="450"/>
    </location>
</feature>
<evidence type="ECO:0000256" key="1">
    <source>
        <dbReference type="ARBA" id="ARBA00004651"/>
    </source>
</evidence>
<dbReference type="GO" id="GO:0005886">
    <property type="term" value="C:plasma membrane"/>
    <property type="evidence" value="ECO:0007669"/>
    <property type="project" value="UniProtKB-SubCell"/>
</dbReference>
<dbReference type="KEGG" id="tpp:TPASS_0790"/>
<dbReference type="AlphaFoldDB" id="A0A0H3BJR5"/>
<dbReference type="SUPFAM" id="SSF82866">
    <property type="entry name" value="Multidrug efflux transporter AcrB transmembrane domain"/>
    <property type="match status" value="2"/>
</dbReference>
<feature type="transmembrane region" description="Helical" evidence="6">
    <location>
        <begin position="731"/>
        <end position="749"/>
    </location>
</feature>
<evidence type="ECO:0000256" key="6">
    <source>
        <dbReference type="SAM" id="Phobius"/>
    </source>
</evidence>
<sequence length="888" mass="97572">MWGRRMRCMKIPRQLTRRRLLERFYAHPWVLVAVLSALTLFFAVQLRTLRLDNNNFRFIPKENSVRIADQRIDSTFGSQVPVLIGIKREYTSVVDPVFLADVRSLIERISAVPLVRAESTLSLLSAEYLGLRAGNIISERVVPDEFSGSAEEVQGVYRKLRDWDFYERSLVSRDLRSMQIVVFLDTSNEESSSPEAMAACRAIIRILGAWKSRDAQTFVTGVTVFNEMGNEASTHDLTLLVPLVVLIIIVALFVSFRRLAGIFLPLLTVVISTVWALGAMALCAIPLSILSAILPVILIAVGSAYGIHIVSAYFYGASSRICSTRQEHRARIVEAVDKIIQPVFLSALTTFVGFVSFCFTSVVPIFEFGVFASVGVASAFAVALMLIPSLLIIRGPESRVCAHAPDAGHEHMDTAITGTLMVIAHHYRTVLFVAFLAVVFSLVGMSRLVIDNVLTEYFEPEVTVVQSDRFMQQHFGGSRSLTVLVSTPARDGSVARPDVLKAMDDLTEFLQTRVEHVGKVISLVPLIKRINQVYNADASARGLEAQSADVVRGGTDDFGVFKTFTGGHEEPARAETSRTSLAAPGSSYDFRQAVGMLVSAVRDSDFDRSDAQQLVQALEKAVNYDGRAYYEIPCDPKKYGVKTSEELQEIISGYLLLLSGKGLGLVDRAVDPRALKMNIQLGTKGQQDSYGVIEAVKKFIRENFPQDVHAEFGGSVLVEQSLNDLVVQSQLISLVFSLCVVFIIIAVHYRSLFAGIIGTLPLGVSVLVNFGVMGFFGIKLNICTTMVAGFSSGIGVDYTIHYLAAYRRAWKECGGKDFLTQTFYGSGRAILFNVLSVGSGFAVLMLSKFNVLADFGLLMVLAMLTSSVASLTLLPTLLNVVKPRFITR</sequence>
<dbReference type="Pfam" id="PF03176">
    <property type="entry name" value="MMPL"/>
    <property type="match status" value="2"/>
</dbReference>
<feature type="transmembrane region" description="Helical" evidence="6">
    <location>
        <begin position="855"/>
        <end position="881"/>
    </location>
</feature>
<feature type="transmembrane region" description="Helical" evidence="6">
    <location>
        <begin position="827"/>
        <end position="849"/>
    </location>
</feature>
<reference evidence="8 9" key="1">
    <citation type="journal article" date="2008" name="BMC Microbiol.">
        <title>Complete genome sequence of Treponema pallidum ssp. pallidum strain SS14 determined with oligonucleotide arrays.</title>
        <authorList>
            <person name="Matejkova P."/>
            <person name="Strouhal M."/>
            <person name="Smajs D."/>
            <person name="Norris S.J."/>
            <person name="Palzkill T."/>
            <person name="Petrosino J.F."/>
            <person name="Sodergren E."/>
            <person name="Norton J.E."/>
            <person name="Singh J."/>
            <person name="Richmond T.A."/>
            <person name="Molla M.N."/>
            <person name="Albert T.J."/>
            <person name="Weinstock G.M."/>
        </authorList>
    </citation>
    <scope>NUCLEOTIDE SEQUENCE [LARGE SCALE GENOMIC DNA]</scope>
    <source>
        <strain evidence="8 9">SS14</strain>
    </source>
</reference>
<comment type="subcellular location">
    <subcellularLocation>
        <location evidence="1">Cell membrane</location>
        <topology evidence="1">Multi-pass membrane protein</topology>
    </subcellularLocation>
</comment>
<dbReference type="PANTHER" id="PTHR33406">
    <property type="entry name" value="MEMBRANE PROTEIN MJ1562-RELATED"/>
    <property type="match status" value="1"/>
</dbReference>